<dbReference type="EMBL" id="JBIENY010000077">
    <property type="protein sequence ID" value="MFG6294739.1"/>
    <property type="molecule type" value="Genomic_DNA"/>
</dbReference>
<evidence type="ECO:0008006" key="5">
    <source>
        <dbReference type="Google" id="ProtNLM"/>
    </source>
</evidence>
<name>A0ABW7DV56_STRRO</name>
<organism evidence="3 4">
    <name type="scientific">Streptomyces rochei</name>
    <name type="common">Streptomyces parvullus</name>
    <dbReference type="NCBI Taxonomy" id="1928"/>
    <lineage>
        <taxon>Bacteria</taxon>
        <taxon>Bacillati</taxon>
        <taxon>Actinomycetota</taxon>
        <taxon>Actinomycetes</taxon>
        <taxon>Kitasatosporales</taxon>
        <taxon>Streptomycetaceae</taxon>
        <taxon>Streptomyces</taxon>
        <taxon>Streptomyces rochei group</taxon>
    </lineage>
</organism>
<feature type="region of interest" description="Disordered" evidence="1">
    <location>
        <begin position="189"/>
        <end position="216"/>
    </location>
</feature>
<keyword evidence="2" id="KW-0812">Transmembrane</keyword>
<protein>
    <recommendedName>
        <fullName evidence="5">DUF4760 domain-containing protein</fullName>
    </recommendedName>
</protein>
<evidence type="ECO:0000256" key="2">
    <source>
        <dbReference type="SAM" id="Phobius"/>
    </source>
</evidence>
<evidence type="ECO:0000256" key="1">
    <source>
        <dbReference type="SAM" id="MobiDB-lite"/>
    </source>
</evidence>
<evidence type="ECO:0000313" key="4">
    <source>
        <dbReference type="Proteomes" id="UP001605990"/>
    </source>
</evidence>
<dbReference type="Proteomes" id="UP001605990">
    <property type="component" value="Unassembled WGS sequence"/>
</dbReference>
<evidence type="ECO:0000313" key="3">
    <source>
        <dbReference type="EMBL" id="MFG6294739.1"/>
    </source>
</evidence>
<keyword evidence="4" id="KW-1185">Reference proteome</keyword>
<accession>A0ABW7DV56</accession>
<gene>
    <name evidence="3" type="ORF">ACGU38_05100</name>
</gene>
<dbReference type="RefSeq" id="WP_125774020.1">
    <property type="nucleotide sequence ID" value="NZ_CP161948.1"/>
</dbReference>
<sequence length="216" mass="23948">MYLFKPGGHMGSALIGLAAAVVGVTGTLIASVLSQRHMARVQSQEFARQQQATEAQWHREQQVAELNRRRDGYMQVNASFRRYRTHLMNFLWDVHKGAVTPDGRELVEEARRDHHSVFAEAQMVASPAVLVELDGMTTALSDVYRRTMCLEEGNPEPDGSFNDIRADFVRLWERWEGMRTVMRADLGLGSVAGEPPSLGRRDASPTVDGPGAAQAA</sequence>
<reference evidence="3 4" key="1">
    <citation type="submission" date="2024-10" db="EMBL/GenBank/DDBJ databases">
        <title>Draft genome assembly of a novel steroid transforming actinomycete isolated from African clawed frog Xenopus laevis.</title>
        <authorList>
            <person name="Bragin E."/>
            <person name="Kollerov V."/>
            <person name="Donova M.V."/>
        </authorList>
    </citation>
    <scope>NUCLEOTIDE SEQUENCE [LARGE SCALE GENOMIC DNA]</scope>
    <source>
        <strain evidence="3 4">MTOC-St3</strain>
    </source>
</reference>
<keyword evidence="2" id="KW-0472">Membrane</keyword>
<proteinExistence type="predicted"/>
<keyword evidence="2" id="KW-1133">Transmembrane helix</keyword>
<feature type="transmembrane region" description="Helical" evidence="2">
    <location>
        <begin position="12"/>
        <end position="33"/>
    </location>
</feature>
<comment type="caution">
    <text evidence="3">The sequence shown here is derived from an EMBL/GenBank/DDBJ whole genome shotgun (WGS) entry which is preliminary data.</text>
</comment>